<comment type="caution">
    <text evidence="4">The sequence shown here is derived from an EMBL/GenBank/DDBJ whole genome shotgun (WGS) entry which is preliminary data.</text>
</comment>
<dbReference type="InterPro" id="IPR001296">
    <property type="entry name" value="Glyco_trans_1"/>
</dbReference>
<evidence type="ECO:0000313" key="4">
    <source>
        <dbReference type="EMBL" id="TRW24638.1"/>
    </source>
</evidence>
<dbReference type="OrthoDB" id="798298at2"/>
<dbReference type="GO" id="GO:0009103">
    <property type="term" value="P:lipopolysaccharide biosynthetic process"/>
    <property type="evidence" value="ECO:0007669"/>
    <property type="project" value="TreeGrafter"/>
</dbReference>
<gene>
    <name evidence="4" type="ORF">FMM05_08985</name>
</gene>
<dbReference type="Gene3D" id="3.40.50.2000">
    <property type="entry name" value="Glycogen Phosphorylase B"/>
    <property type="match status" value="2"/>
</dbReference>
<dbReference type="Pfam" id="PF13439">
    <property type="entry name" value="Glyco_transf_4"/>
    <property type="match status" value="1"/>
</dbReference>
<feature type="domain" description="Glycosyltransferase subfamily 4-like N-terminal" evidence="3">
    <location>
        <begin position="19"/>
        <end position="176"/>
    </location>
</feature>
<dbReference type="EMBL" id="VJVZ01000005">
    <property type="protein sequence ID" value="TRW24638.1"/>
    <property type="molecule type" value="Genomic_DNA"/>
</dbReference>
<dbReference type="PANTHER" id="PTHR46401:SF2">
    <property type="entry name" value="GLYCOSYLTRANSFERASE WBBK-RELATED"/>
    <property type="match status" value="1"/>
</dbReference>
<dbReference type="Pfam" id="PF00534">
    <property type="entry name" value="Glycos_transf_1"/>
    <property type="match status" value="1"/>
</dbReference>
<evidence type="ECO:0000313" key="5">
    <source>
        <dbReference type="Proteomes" id="UP000320643"/>
    </source>
</evidence>
<reference evidence="4 5" key="1">
    <citation type="submission" date="2019-07" db="EMBL/GenBank/DDBJ databases">
        <title>Flavobacterium sp. nov., isolated from glacier ice.</title>
        <authorList>
            <person name="Liu Q."/>
            <person name="Xin Y.-H."/>
        </authorList>
    </citation>
    <scope>NUCLEOTIDE SEQUENCE [LARGE SCALE GENOMIC DNA]</scope>
    <source>
        <strain evidence="4 5">ZT4R6</strain>
    </source>
</reference>
<dbReference type="InterPro" id="IPR028098">
    <property type="entry name" value="Glyco_trans_4-like_N"/>
</dbReference>
<dbReference type="Proteomes" id="UP000320643">
    <property type="component" value="Unassembled WGS sequence"/>
</dbReference>
<keyword evidence="1 4" id="KW-0808">Transferase</keyword>
<evidence type="ECO:0000259" key="2">
    <source>
        <dbReference type="Pfam" id="PF00534"/>
    </source>
</evidence>
<feature type="domain" description="Glycosyl transferase family 1" evidence="2">
    <location>
        <begin position="202"/>
        <end position="327"/>
    </location>
</feature>
<name>A0A552V2F1_9FLAO</name>
<dbReference type="AlphaFoldDB" id="A0A552V2F1"/>
<organism evidence="4 5">
    <name type="scientific">Flavobacterium zepuense</name>
    <dbReference type="NCBI Taxonomy" id="2593302"/>
    <lineage>
        <taxon>Bacteria</taxon>
        <taxon>Pseudomonadati</taxon>
        <taxon>Bacteroidota</taxon>
        <taxon>Flavobacteriia</taxon>
        <taxon>Flavobacteriales</taxon>
        <taxon>Flavobacteriaceae</taxon>
        <taxon>Flavobacterium</taxon>
    </lineage>
</organism>
<evidence type="ECO:0000256" key="1">
    <source>
        <dbReference type="ARBA" id="ARBA00022679"/>
    </source>
</evidence>
<sequence length="389" mass="43254">MKIIFLSHPLFLGSNSMPRYANWLSNGMRERGHEVEIWQPQPKFFNLPAPGSLKKWLGYIDQYIVFPFVIKSGIKKQPANTLYVFTDHALGPWVPYLAQQKHIIHCHDFLAQRSAMGSIPQNKTGFGGRMYQKFIRSGYRKGENFISISKKTQHDLHEFLGDKKPKYSTVVYNGLNQNFNVQDSAVCRSEVGNAIGRDVSGGYFLHVGGNQWYKNRPGVVKIYNHLSRHAAYSGLPLVMIGPKPNQQLLNEREGSALKQNIYLLSDASDDLVKKAYSGASAFIFPSLAEGFGWPIAEAMASGSFVVTTNDAPMSEVAGNAALLCDVCPAETEKQDAWAAKTATEIVQVLDNLAQKEALVKAGIENAKRFDSEKTLDTIETIYKQITGAN</sequence>
<protein>
    <submittedName>
        <fullName evidence="4">Glycosyltransferase family 4 protein</fullName>
    </submittedName>
</protein>
<dbReference type="RefSeq" id="WP_143373042.1">
    <property type="nucleotide sequence ID" value="NZ_VJVZ01000005.1"/>
</dbReference>
<accession>A0A552V2F1</accession>
<dbReference type="SUPFAM" id="SSF53756">
    <property type="entry name" value="UDP-Glycosyltransferase/glycogen phosphorylase"/>
    <property type="match status" value="1"/>
</dbReference>
<keyword evidence="5" id="KW-1185">Reference proteome</keyword>
<dbReference type="GO" id="GO:0016757">
    <property type="term" value="F:glycosyltransferase activity"/>
    <property type="evidence" value="ECO:0007669"/>
    <property type="project" value="InterPro"/>
</dbReference>
<dbReference type="PANTHER" id="PTHR46401">
    <property type="entry name" value="GLYCOSYLTRANSFERASE WBBK-RELATED"/>
    <property type="match status" value="1"/>
</dbReference>
<evidence type="ECO:0000259" key="3">
    <source>
        <dbReference type="Pfam" id="PF13439"/>
    </source>
</evidence>
<dbReference type="CDD" id="cd03809">
    <property type="entry name" value="GT4_MtfB-like"/>
    <property type="match status" value="1"/>
</dbReference>
<proteinExistence type="predicted"/>